<organism evidence="7 8">
    <name type="scientific">Streptomyces longispororuber</name>
    <dbReference type="NCBI Taxonomy" id="68230"/>
    <lineage>
        <taxon>Bacteria</taxon>
        <taxon>Bacillati</taxon>
        <taxon>Actinomycetota</taxon>
        <taxon>Actinomycetes</taxon>
        <taxon>Kitasatosporales</taxon>
        <taxon>Streptomycetaceae</taxon>
        <taxon>Streptomyces</taxon>
    </lineage>
</organism>
<evidence type="ECO:0000256" key="4">
    <source>
        <dbReference type="ARBA" id="ARBA00023136"/>
    </source>
</evidence>
<keyword evidence="4 5" id="KW-0472">Membrane</keyword>
<dbReference type="PANTHER" id="PTHR23542:SF1">
    <property type="entry name" value="MAJOR FACILITATOR SUPERFAMILY (MFS) PROFILE DOMAIN-CONTAINING PROTEIN"/>
    <property type="match status" value="1"/>
</dbReference>
<evidence type="ECO:0000256" key="3">
    <source>
        <dbReference type="ARBA" id="ARBA00022989"/>
    </source>
</evidence>
<keyword evidence="8" id="KW-1185">Reference proteome</keyword>
<evidence type="ECO:0000256" key="5">
    <source>
        <dbReference type="SAM" id="Phobius"/>
    </source>
</evidence>
<feature type="transmembrane region" description="Helical" evidence="5">
    <location>
        <begin position="346"/>
        <end position="365"/>
    </location>
</feature>
<reference evidence="7" key="1">
    <citation type="journal article" date="2014" name="Int. J. Syst. Evol. Microbiol.">
        <title>Complete genome sequence of Corynebacterium casei LMG S-19264T (=DSM 44701T), isolated from a smear-ripened cheese.</title>
        <authorList>
            <consortium name="US DOE Joint Genome Institute (JGI-PGF)"/>
            <person name="Walter F."/>
            <person name="Albersmeier A."/>
            <person name="Kalinowski J."/>
            <person name="Ruckert C."/>
        </authorList>
    </citation>
    <scope>NUCLEOTIDE SEQUENCE</scope>
    <source>
        <strain evidence="7">JCM 4784</strain>
    </source>
</reference>
<dbReference type="AlphaFoldDB" id="A0A918ZYG3"/>
<dbReference type="GO" id="GO:0022857">
    <property type="term" value="F:transmembrane transporter activity"/>
    <property type="evidence" value="ECO:0007669"/>
    <property type="project" value="InterPro"/>
</dbReference>
<dbReference type="InterPro" id="IPR036259">
    <property type="entry name" value="MFS_trans_sf"/>
</dbReference>
<feature type="transmembrane region" description="Helical" evidence="5">
    <location>
        <begin position="89"/>
        <end position="108"/>
    </location>
</feature>
<dbReference type="InterPro" id="IPR011701">
    <property type="entry name" value="MFS"/>
</dbReference>
<protein>
    <submittedName>
        <fullName evidence="7">MFS transporter</fullName>
    </submittedName>
</protein>
<accession>A0A918ZYG3</accession>
<dbReference type="GO" id="GO:0005886">
    <property type="term" value="C:plasma membrane"/>
    <property type="evidence" value="ECO:0007669"/>
    <property type="project" value="UniProtKB-SubCell"/>
</dbReference>
<dbReference type="EMBL" id="BNBT01000090">
    <property type="protein sequence ID" value="GHE75695.1"/>
    <property type="molecule type" value="Genomic_DNA"/>
</dbReference>
<dbReference type="PROSITE" id="PS50850">
    <property type="entry name" value="MFS"/>
    <property type="match status" value="1"/>
</dbReference>
<dbReference type="PANTHER" id="PTHR23542">
    <property type="match status" value="1"/>
</dbReference>
<evidence type="ECO:0000259" key="6">
    <source>
        <dbReference type="PROSITE" id="PS50850"/>
    </source>
</evidence>
<keyword evidence="3 5" id="KW-1133">Transmembrane helix</keyword>
<evidence type="ECO:0000256" key="2">
    <source>
        <dbReference type="ARBA" id="ARBA00022692"/>
    </source>
</evidence>
<feature type="transmembrane region" description="Helical" evidence="5">
    <location>
        <begin position="219"/>
        <end position="240"/>
    </location>
</feature>
<keyword evidence="2 5" id="KW-0812">Transmembrane</keyword>
<feature type="transmembrane region" description="Helical" evidence="5">
    <location>
        <begin position="286"/>
        <end position="305"/>
    </location>
</feature>
<name>A0A918ZYG3_9ACTN</name>
<dbReference type="Pfam" id="PF07690">
    <property type="entry name" value="MFS_1"/>
    <property type="match status" value="1"/>
</dbReference>
<sequence>MSEGASPSNSGLKSYLRLLKSPGAGSLAFWGMVGRFPIAMRSIGCLMLISAVTGSLGDAGTVAAAMLVSQGVAAPFLGRLADRHSQRKVLLTTCLGHAVGMTLLLVAVGLRLPLWAMVAAAAVTGCTSVSFTGFMRARWAAFVDQSVLRTAYAMESMLDDTIFLLGPLLVTVLSSSAHPAGGLVACAVLTVTGSIFVALHGRSEPMSDHTPGEHPRRAITVPGVWVLMISYAGMGFSFGAVDVTMIAFAQERSQSGFGGVLLALIAVGSLVAGVTYGAVNWRVSQGGLLAATTCVLMLSAAPLAFADSLWVMAVLAVVAGVAISPALIAGSTLLQSVAPKGALSEAFSWLNSFGALGIASGTAVGGQLADLHTSAHAAWAGVVGGLVALVASLAGQPVLRKGEPAARPAPEMTTAEQ</sequence>
<evidence type="ECO:0000313" key="8">
    <source>
        <dbReference type="Proteomes" id="UP000608024"/>
    </source>
</evidence>
<comment type="caution">
    <text evidence="7">The sequence shown here is derived from an EMBL/GenBank/DDBJ whole genome shotgun (WGS) entry which is preliminary data.</text>
</comment>
<feature type="transmembrane region" description="Helical" evidence="5">
    <location>
        <begin position="260"/>
        <end position="279"/>
    </location>
</feature>
<dbReference type="Gene3D" id="1.20.1250.20">
    <property type="entry name" value="MFS general substrate transporter like domains"/>
    <property type="match status" value="1"/>
</dbReference>
<comment type="subcellular location">
    <subcellularLocation>
        <location evidence="1">Cell membrane</location>
        <topology evidence="1">Multi-pass membrane protein</topology>
    </subcellularLocation>
</comment>
<feature type="transmembrane region" description="Helical" evidence="5">
    <location>
        <begin position="114"/>
        <end position="135"/>
    </location>
</feature>
<evidence type="ECO:0000313" key="7">
    <source>
        <dbReference type="EMBL" id="GHE75695.1"/>
    </source>
</evidence>
<proteinExistence type="predicted"/>
<feature type="transmembrane region" description="Helical" evidence="5">
    <location>
        <begin position="180"/>
        <end position="199"/>
    </location>
</feature>
<dbReference type="Proteomes" id="UP000608024">
    <property type="component" value="Unassembled WGS sequence"/>
</dbReference>
<feature type="transmembrane region" description="Helical" evidence="5">
    <location>
        <begin position="377"/>
        <end position="399"/>
    </location>
</feature>
<dbReference type="SUPFAM" id="SSF103473">
    <property type="entry name" value="MFS general substrate transporter"/>
    <property type="match status" value="1"/>
</dbReference>
<evidence type="ECO:0000256" key="1">
    <source>
        <dbReference type="ARBA" id="ARBA00004651"/>
    </source>
</evidence>
<dbReference type="InterPro" id="IPR020846">
    <property type="entry name" value="MFS_dom"/>
</dbReference>
<reference evidence="7" key="2">
    <citation type="submission" date="2020-09" db="EMBL/GenBank/DDBJ databases">
        <authorList>
            <person name="Sun Q."/>
            <person name="Ohkuma M."/>
        </authorList>
    </citation>
    <scope>NUCLEOTIDE SEQUENCE</scope>
    <source>
        <strain evidence="7">JCM 4784</strain>
    </source>
</reference>
<feature type="transmembrane region" description="Helical" evidence="5">
    <location>
        <begin position="311"/>
        <end position="334"/>
    </location>
</feature>
<gene>
    <name evidence="7" type="ORF">GCM10018785_50000</name>
</gene>
<feature type="domain" description="Major facilitator superfamily (MFS) profile" evidence="6">
    <location>
        <begin position="223"/>
        <end position="417"/>
    </location>
</feature>